<protein>
    <recommendedName>
        <fullName evidence="3">GNAT family N-acetyltransferase</fullName>
    </recommendedName>
</protein>
<comment type="caution">
    <text evidence="1">The sequence shown here is derived from an EMBL/GenBank/DDBJ whole genome shotgun (WGS) entry which is preliminary data.</text>
</comment>
<sequence>MAIFAKFASALSKWYTQQLEPLWFRRRRPKRLQSFSPAVGQPLLPVAQLQLDGRQGGDSPLIRRYQRYYQQFLQVGTLQRGPLQQGGIAMLLPLLQYADAATFNRQLKKKAGNFWREADKARRLDLIVQPFMSANYTPDLLEIRRSRKIRAFGPVLDAFTLRLADLGGAPVGLQPLQLPVQAEHWDLYVGVFRPAAGYQQGAVTTDQQLVAYARLHRIGNMLRYAELMGHAQFQRQGVMSLLHLQVVELLLTRNTPWLQGIEYLSYGALEQGSDGLLFWKRKAQFLPYLLLSG</sequence>
<dbReference type="Proteomes" id="UP001589813">
    <property type="component" value="Unassembled WGS sequence"/>
</dbReference>
<gene>
    <name evidence="1" type="ORF">ACFFJP_06640</name>
</gene>
<accession>A0ABV6BAR8</accession>
<evidence type="ECO:0008006" key="3">
    <source>
        <dbReference type="Google" id="ProtNLM"/>
    </source>
</evidence>
<name>A0ABV6BAR8_9GAMM</name>
<organism evidence="1 2">
    <name type="scientific">Rheinheimera tilapiae</name>
    <dbReference type="NCBI Taxonomy" id="875043"/>
    <lineage>
        <taxon>Bacteria</taxon>
        <taxon>Pseudomonadati</taxon>
        <taxon>Pseudomonadota</taxon>
        <taxon>Gammaproteobacteria</taxon>
        <taxon>Chromatiales</taxon>
        <taxon>Chromatiaceae</taxon>
        <taxon>Rheinheimera</taxon>
    </lineage>
</organism>
<dbReference type="EMBL" id="JBHLXP010000001">
    <property type="protein sequence ID" value="MFC0047961.1"/>
    <property type="molecule type" value="Genomic_DNA"/>
</dbReference>
<evidence type="ECO:0000313" key="2">
    <source>
        <dbReference type="Proteomes" id="UP001589813"/>
    </source>
</evidence>
<proteinExistence type="predicted"/>
<dbReference type="InterPro" id="IPR016181">
    <property type="entry name" value="Acyl_CoA_acyltransferase"/>
</dbReference>
<reference evidence="1 2" key="1">
    <citation type="submission" date="2024-09" db="EMBL/GenBank/DDBJ databases">
        <authorList>
            <person name="Sun Q."/>
            <person name="Mori K."/>
        </authorList>
    </citation>
    <scope>NUCLEOTIDE SEQUENCE [LARGE SCALE GENOMIC DNA]</scope>
    <source>
        <strain evidence="1 2">KCTC 23315</strain>
    </source>
</reference>
<dbReference type="RefSeq" id="WP_377241695.1">
    <property type="nucleotide sequence ID" value="NZ_JBHLXP010000001.1"/>
</dbReference>
<keyword evidence="2" id="KW-1185">Reference proteome</keyword>
<dbReference type="SUPFAM" id="SSF55729">
    <property type="entry name" value="Acyl-CoA N-acyltransferases (Nat)"/>
    <property type="match status" value="1"/>
</dbReference>
<evidence type="ECO:0000313" key="1">
    <source>
        <dbReference type="EMBL" id="MFC0047961.1"/>
    </source>
</evidence>